<dbReference type="KEGG" id="clup:CLUP02_00943"/>
<dbReference type="RefSeq" id="XP_049135946.1">
    <property type="nucleotide sequence ID" value="XM_049279989.1"/>
</dbReference>
<keyword evidence="2" id="KW-1185">Reference proteome</keyword>
<dbReference type="AlphaFoldDB" id="A0A9Q8SBS5"/>
<protein>
    <submittedName>
        <fullName evidence="1">Uncharacterized protein</fullName>
    </submittedName>
</protein>
<dbReference type="GeneID" id="73334999"/>
<accession>A0A9Q8SBS5</accession>
<reference evidence="1" key="1">
    <citation type="journal article" date="2021" name="Mol. Plant Microbe Interact.">
        <title>Complete Genome Sequence of the Plant-Pathogenic Fungus Colletotrichum lupini.</title>
        <authorList>
            <person name="Baroncelli R."/>
            <person name="Pensec F."/>
            <person name="Da Lio D."/>
            <person name="Boufleur T."/>
            <person name="Vicente I."/>
            <person name="Sarrocco S."/>
            <person name="Picot A."/>
            <person name="Baraldi E."/>
            <person name="Sukno S."/>
            <person name="Thon M."/>
            <person name="Le Floch G."/>
        </authorList>
    </citation>
    <scope>NUCLEOTIDE SEQUENCE</scope>
    <source>
        <strain evidence="1">IMI 504893</strain>
    </source>
</reference>
<proteinExistence type="predicted"/>
<dbReference type="Proteomes" id="UP000830671">
    <property type="component" value="Chromosome 1"/>
</dbReference>
<gene>
    <name evidence="1" type="ORF">CLUP02_00943</name>
</gene>
<dbReference type="EMBL" id="CP019471">
    <property type="protein sequence ID" value="UQC74295.1"/>
    <property type="molecule type" value="Genomic_DNA"/>
</dbReference>
<name>A0A9Q8SBS5_9PEZI</name>
<evidence type="ECO:0000313" key="1">
    <source>
        <dbReference type="EMBL" id="UQC74295.1"/>
    </source>
</evidence>
<sequence length="129" mass="14703">MVYEEATAPCILDAGNLEELACPVADCYERARICFLECQLHIKLIVIMSPTSTPLHNQVIWNQVKTAAVLPDIFCGSQLASGHHAWLKRKLQYSVVVTDREYLITWRSNILYYQKIVYTKALKMPPPPP</sequence>
<evidence type="ECO:0000313" key="2">
    <source>
        <dbReference type="Proteomes" id="UP000830671"/>
    </source>
</evidence>
<organism evidence="1 2">
    <name type="scientific">Colletotrichum lupini</name>
    <dbReference type="NCBI Taxonomy" id="145971"/>
    <lineage>
        <taxon>Eukaryota</taxon>
        <taxon>Fungi</taxon>
        <taxon>Dikarya</taxon>
        <taxon>Ascomycota</taxon>
        <taxon>Pezizomycotina</taxon>
        <taxon>Sordariomycetes</taxon>
        <taxon>Hypocreomycetidae</taxon>
        <taxon>Glomerellales</taxon>
        <taxon>Glomerellaceae</taxon>
        <taxon>Colletotrichum</taxon>
        <taxon>Colletotrichum acutatum species complex</taxon>
    </lineage>
</organism>